<gene>
    <name evidence="1" type="ORF">AUK04_01040</name>
</gene>
<dbReference type="Gene3D" id="2.40.30.90">
    <property type="entry name" value="Bacterial fluorinating enzyme like"/>
    <property type="match status" value="1"/>
</dbReference>
<dbReference type="Proteomes" id="UP000183758">
    <property type="component" value="Unassembled WGS sequence"/>
</dbReference>
<dbReference type="InterPro" id="IPR023227">
    <property type="entry name" value="SAM_OH_AdoTrfase_C_sf"/>
</dbReference>
<evidence type="ECO:0000313" key="1">
    <source>
        <dbReference type="EMBL" id="OIP85654.1"/>
    </source>
</evidence>
<dbReference type="EMBL" id="MNZM01000024">
    <property type="protein sequence ID" value="OIP85654.1"/>
    <property type="molecule type" value="Genomic_DNA"/>
</dbReference>
<protein>
    <submittedName>
        <fullName evidence="1">Uncharacterized protein</fullName>
    </submittedName>
</protein>
<sequence>MKQLIVVADWALDSISCQEIKSAVNGFLQGQENLNISFVNVTPSTIHTGFVLNQIVEIEERLGRPMETVIFQNTDPRLESTTGVKEARGAEFIIIKLLSGIYICGPNAGYNFSFIKSKIDQIYLYPNFSSGTQFRSRDLYSRVCAHLIEEMEDKMELEETHTNTIPEIRGMYVGHIDNYGNIKTTQKHDYFVGKFELQDMITIEMNGITKKARYVSNLFGGNVGELVIYPGSFGPKENPYLEITIWRHFTEKKSTTGLAEFNNPKIGEEIKITQ</sequence>
<reference evidence="1 2" key="1">
    <citation type="journal article" date="2016" name="Environ. Microbiol.">
        <title>Genomic resolution of a cold subsurface aquifer community provides metabolic insights for novel microbes adapted to high CO concentrations.</title>
        <authorList>
            <person name="Probst A.J."/>
            <person name="Castelle C.J."/>
            <person name="Singh A."/>
            <person name="Brown C.T."/>
            <person name="Anantharaman K."/>
            <person name="Sharon I."/>
            <person name="Hug L.A."/>
            <person name="Burstein D."/>
            <person name="Emerson J.B."/>
            <person name="Thomas B.C."/>
            <person name="Banfield J.F."/>
        </authorList>
    </citation>
    <scope>NUCLEOTIDE SEQUENCE [LARGE SCALE GENOMIC DNA]</scope>
    <source>
        <strain evidence="1">CG2_30_33_16</strain>
    </source>
</reference>
<evidence type="ECO:0000313" key="2">
    <source>
        <dbReference type="Proteomes" id="UP000183758"/>
    </source>
</evidence>
<comment type="caution">
    <text evidence="1">The sequence shown here is derived from an EMBL/GenBank/DDBJ whole genome shotgun (WGS) entry which is preliminary data.</text>
</comment>
<accession>A0A1J5I004</accession>
<dbReference type="AlphaFoldDB" id="A0A1J5I004"/>
<name>A0A1J5I004_9BACT</name>
<organism evidence="1 2">
    <name type="scientific">Candidatus Roizmanbacteria bacterium CG2_30_33_16</name>
    <dbReference type="NCBI Taxonomy" id="1805340"/>
    <lineage>
        <taxon>Bacteria</taxon>
        <taxon>Candidatus Roizmaniibacteriota</taxon>
    </lineage>
</organism>
<proteinExistence type="predicted"/>